<reference evidence="1" key="1">
    <citation type="submission" date="2014-09" db="EMBL/GenBank/DDBJ databases">
        <authorList>
            <person name="Magalhaes I.L.F."/>
            <person name="Oliveira U."/>
            <person name="Santos F.R."/>
            <person name="Vidigal T.H.D.A."/>
            <person name="Brescovit A.D."/>
            <person name="Santos A.J."/>
        </authorList>
    </citation>
    <scope>NUCLEOTIDE SEQUENCE</scope>
    <source>
        <tissue evidence="1">Shoot tissue taken approximately 20 cm above the soil surface</tissue>
    </source>
</reference>
<proteinExistence type="predicted"/>
<dbReference type="AlphaFoldDB" id="A0A0A8YGC7"/>
<sequence length="23" mass="2906">MLRLLKYYYTSPLRTLKYKGLRK</sequence>
<evidence type="ECO:0000313" key="1">
    <source>
        <dbReference type="EMBL" id="JAD24851.1"/>
    </source>
</evidence>
<dbReference type="EMBL" id="GBRH01273044">
    <property type="protein sequence ID" value="JAD24851.1"/>
    <property type="molecule type" value="Transcribed_RNA"/>
</dbReference>
<protein>
    <submittedName>
        <fullName evidence="1">Uncharacterized protein</fullName>
    </submittedName>
</protein>
<reference evidence="1" key="2">
    <citation type="journal article" date="2015" name="Data Brief">
        <title>Shoot transcriptome of the giant reed, Arundo donax.</title>
        <authorList>
            <person name="Barrero R.A."/>
            <person name="Guerrero F.D."/>
            <person name="Moolhuijzen P."/>
            <person name="Goolsby J.A."/>
            <person name="Tidwell J."/>
            <person name="Bellgard S.E."/>
            <person name="Bellgard M.I."/>
        </authorList>
    </citation>
    <scope>NUCLEOTIDE SEQUENCE</scope>
    <source>
        <tissue evidence="1">Shoot tissue taken approximately 20 cm above the soil surface</tissue>
    </source>
</reference>
<name>A0A0A8YGC7_ARUDO</name>
<accession>A0A0A8YGC7</accession>
<organism evidence="1">
    <name type="scientific">Arundo donax</name>
    <name type="common">Giant reed</name>
    <name type="synonym">Donax arundinaceus</name>
    <dbReference type="NCBI Taxonomy" id="35708"/>
    <lineage>
        <taxon>Eukaryota</taxon>
        <taxon>Viridiplantae</taxon>
        <taxon>Streptophyta</taxon>
        <taxon>Embryophyta</taxon>
        <taxon>Tracheophyta</taxon>
        <taxon>Spermatophyta</taxon>
        <taxon>Magnoliopsida</taxon>
        <taxon>Liliopsida</taxon>
        <taxon>Poales</taxon>
        <taxon>Poaceae</taxon>
        <taxon>PACMAD clade</taxon>
        <taxon>Arundinoideae</taxon>
        <taxon>Arundineae</taxon>
        <taxon>Arundo</taxon>
    </lineage>
</organism>